<feature type="transmembrane region" description="Helical" evidence="7">
    <location>
        <begin position="155"/>
        <end position="176"/>
    </location>
</feature>
<evidence type="ECO:0000256" key="3">
    <source>
        <dbReference type="ARBA" id="ARBA00022475"/>
    </source>
</evidence>
<dbReference type="NCBIfam" id="TIGR00374">
    <property type="entry name" value="flippase-like domain"/>
    <property type="match status" value="1"/>
</dbReference>
<dbReference type="AlphaFoldDB" id="A0A1D8S4W2"/>
<comment type="similarity">
    <text evidence="2">Belongs to the UPF0104 family.</text>
</comment>
<dbReference type="GO" id="GO:0005886">
    <property type="term" value="C:plasma membrane"/>
    <property type="evidence" value="ECO:0007669"/>
    <property type="project" value="UniProtKB-SubCell"/>
</dbReference>
<protein>
    <recommendedName>
        <fullName evidence="12">Flippase-like domain-containing protein</fullName>
    </recommendedName>
</protein>
<feature type="transmembrane region" description="Helical" evidence="7">
    <location>
        <begin position="295"/>
        <end position="315"/>
    </location>
</feature>
<evidence type="ECO:0000313" key="8">
    <source>
        <dbReference type="EMBL" id="AOW80408.1"/>
    </source>
</evidence>
<dbReference type="EMBL" id="CP016070">
    <property type="protein sequence ID" value="AOW80408.1"/>
    <property type="molecule type" value="Genomic_DNA"/>
</dbReference>
<feature type="transmembrane region" description="Helical" evidence="7">
    <location>
        <begin position="47"/>
        <end position="68"/>
    </location>
</feature>
<feature type="transmembrane region" description="Helical" evidence="7">
    <location>
        <begin position="128"/>
        <end position="148"/>
    </location>
</feature>
<dbReference type="Proteomes" id="UP000186165">
    <property type="component" value="Chromosome"/>
</dbReference>
<evidence type="ECO:0000256" key="5">
    <source>
        <dbReference type="ARBA" id="ARBA00022989"/>
    </source>
</evidence>
<keyword evidence="11" id="KW-1185">Reference proteome</keyword>
<dbReference type="Proteomes" id="UP000185608">
    <property type="component" value="Chromosome"/>
</dbReference>
<dbReference type="GeneID" id="30417830"/>
<evidence type="ECO:0000256" key="7">
    <source>
        <dbReference type="SAM" id="Phobius"/>
    </source>
</evidence>
<feature type="transmembrane region" description="Helical" evidence="7">
    <location>
        <begin position="9"/>
        <end position="27"/>
    </location>
</feature>
<evidence type="ECO:0000256" key="6">
    <source>
        <dbReference type="ARBA" id="ARBA00023136"/>
    </source>
</evidence>
<evidence type="ECO:0000313" key="10">
    <source>
        <dbReference type="Proteomes" id="UP000185608"/>
    </source>
</evidence>
<proteinExistence type="inferred from homology"/>
<evidence type="ECO:0008006" key="12">
    <source>
        <dbReference type="Google" id="ProtNLM"/>
    </source>
</evidence>
<evidence type="ECO:0000256" key="1">
    <source>
        <dbReference type="ARBA" id="ARBA00004651"/>
    </source>
</evidence>
<keyword evidence="6 7" id="KW-0472">Membrane</keyword>
<dbReference type="PANTHER" id="PTHR39087:SF2">
    <property type="entry name" value="UPF0104 MEMBRANE PROTEIN MJ1595"/>
    <property type="match status" value="1"/>
</dbReference>
<sequence>MSRRSPRELAVTVLQYGIALLAVGWLLTQIEVGTVIDRLASLDKRTIAILLLVSLVGALAQFETWRAVLGAVTPTTRRAAASTSLVVNFVNQLLPSRLSGRLAAPFVVRSYTGLSYADAAAVTGVHTGIYAVLYGTISVLGLVAIATLESVSIGLLGLLAASTGLYLFAGTTVLLAGTNLRYLDPIVRGLASVASLLPAIGDRLAARIDGLTDMTEASTAAFRTLATDRGVWLQYGLSWAIVLVVAPAIRVGVLLAAFGVPFEPLILLPFYLVTAYSVTLLPLTPGGVGVTEATATAVFVSLGVPGSAIVPIVFIDRVFGIYLPAVLGWIPAARLDLATLSVED</sequence>
<comment type="subcellular location">
    <subcellularLocation>
        <location evidence="1">Cell membrane</location>
        <topology evidence="1">Multi-pass membrane protein</topology>
    </subcellularLocation>
</comment>
<keyword evidence="5 7" id="KW-1133">Transmembrane helix</keyword>
<evidence type="ECO:0000313" key="9">
    <source>
        <dbReference type="EMBL" id="APE95745.1"/>
    </source>
</evidence>
<dbReference type="Pfam" id="PF03706">
    <property type="entry name" value="LPG_synthase_TM"/>
    <property type="match status" value="1"/>
</dbReference>
<feature type="transmembrane region" description="Helical" evidence="7">
    <location>
        <begin position="265"/>
        <end position="283"/>
    </location>
</feature>
<evidence type="ECO:0000256" key="4">
    <source>
        <dbReference type="ARBA" id="ARBA00022692"/>
    </source>
</evidence>
<feature type="transmembrane region" description="Helical" evidence="7">
    <location>
        <begin position="237"/>
        <end position="258"/>
    </location>
</feature>
<dbReference type="STRING" id="1873524.HSR6_1301"/>
<reference evidence="11" key="2">
    <citation type="submission" date="2016-08" db="EMBL/GenBank/DDBJ databases">
        <title>Discovery of first anaerobic lithoheterotrophic haloarchae widely represented in hypersaline habitats.</title>
        <authorList>
            <person name="Sorokin D.Y."/>
            <person name="Kublanov I.V."/>
            <person name="Roman P."/>
            <person name="Sinninghe Damste J.S."/>
            <person name="Golyshin P.N."/>
            <person name="Rojo D."/>
            <person name="Ciordia S."/>
            <person name="Mena Md.C."/>
            <person name="Ferrer M."/>
            <person name="Smedile F."/>
            <person name="Messina E."/>
            <person name="La Cono V."/>
            <person name="Yakimov M.M."/>
        </authorList>
    </citation>
    <scope>NUCLEOTIDE SEQUENCE [LARGE SCALE GENOMIC DNA]</scope>
    <source>
        <strain evidence="11">HSR6</strain>
    </source>
</reference>
<keyword evidence="4 7" id="KW-0812">Transmembrane</keyword>
<reference evidence="8 10" key="1">
    <citation type="submission" date="2016-06" db="EMBL/GenBank/DDBJ databases">
        <title>Discovery of anaerobic lithoheterotrophic haloarchaeon capable of sulfur respiration by hydrogen and formate.</title>
        <authorList>
            <person name="Sorokin D.Y."/>
            <person name="Kublanov I.V."/>
            <person name="Roman P."/>
            <person name="Sinninghe Damste J.S."/>
            <person name="Golyshin P.N."/>
            <person name="Rojo D."/>
            <person name="Ciordia S."/>
            <person name="Mena Md.C."/>
            <person name="Ferrer M."/>
            <person name="Smedile F."/>
            <person name="Messina E."/>
            <person name="La Cono V."/>
            <person name="Yakimov M.M."/>
        </authorList>
    </citation>
    <scope>NUCLEOTIDE SEQUENCE [LARGE SCALE GENOMIC DNA]</scope>
    <source>
        <strain evidence="8 10">HTSR1</strain>
    </source>
</reference>
<evidence type="ECO:0000256" key="2">
    <source>
        <dbReference type="ARBA" id="ARBA00011061"/>
    </source>
</evidence>
<accession>A0A1J1ADT7</accession>
<dbReference type="EMBL" id="CP016804">
    <property type="protein sequence ID" value="APE95745.1"/>
    <property type="molecule type" value="Genomic_DNA"/>
</dbReference>
<dbReference type="OrthoDB" id="242348at2157"/>
<dbReference type="PANTHER" id="PTHR39087">
    <property type="entry name" value="UPF0104 MEMBRANE PROTEIN MJ1595"/>
    <property type="match status" value="1"/>
</dbReference>
<dbReference type="KEGG" id="halh:HTSR_1230"/>
<dbReference type="KEGG" id="hhsr:HSR6_1301"/>
<organism evidence="8 10">
    <name type="scientific">Halodesulfurarchaeum formicicum</name>
    <dbReference type="NCBI Taxonomy" id="1873524"/>
    <lineage>
        <taxon>Archaea</taxon>
        <taxon>Methanobacteriati</taxon>
        <taxon>Methanobacteriota</taxon>
        <taxon>Stenosarchaea group</taxon>
        <taxon>Halobacteria</taxon>
        <taxon>Halobacteriales</taxon>
        <taxon>Halobacteriaceae</taxon>
        <taxon>Halodesulfurarchaeum</taxon>
    </lineage>
</organism>
<dbReference type="RefSeq" id="WP_070365098.1">
    <property type="nucleotide sequence ID" value="NZ_CP016070.1"/>
</dbReference>
<dbReference type="InterPro" id="IPR022791">
    <property type="entry name" value="L-PG_synthase/AglD"/>
</dbReference>
<accession>A0A1D8S4W2</accession>
<gene>
    <name evidence="9" type="ORF">HSR6_1301</name>
    <name evidence="8" type="ORF">HTSR_1230</name>
</gene>
<reference evidence="9" key="3">
    <citation type="journal article" date="2017" name="ISME J.">
        <title>Discovery of anaerobic lithoheterotrophic haloarchaea, ubiquitous in hypersaline habitats.</title>
        <authorList>
            <person name="Sorokin D.Y."/>
            <person name="Messina E."/>
            <person name="Smedile F."/>
            <person name="Roman P."/>
            <person name="Damste J.S.S."/>
            <person name="Ciordia S."/>
            <person name="Mena M.C."/>
            <person name="Ferrer M."/>
            <person name="Golyshin P.N."/>
            <person name="Kublanov I.V."/>
            <person name="Samarov N.I."/>
            <person name="Toshchakov S.V."/>
            <person name="La Cono V."/>
            <person name="Yakimov M.M."/>
        </authorList>
    </citation>
    <scope>NUCLEOTIDE SEQUENCE</scope>
    <source>
        <strain evidence="9">HSR6</strain>
    </source>
</reference>
<name>A0A1D8S4W2_9EURY</name>
<keyword evidence="3" id="KW-1003">Cell membrane</keyword>
<evidence type="ECO:0000313" key="11">
    <source>
        <dbReference type="Proteomes" id="UP000186165"/>
    </source>
</evidence>
<dbReference type="PATRIC" id="fig|1855411.3.peg.1230"/>